<dbReference type="EMBL" id="QGUI02000005">
    <property type="protein sequence ID" value="MFO7190832.1"/>
    <property type="molecule type" value="Genomic_DNA"/>
</dbReference>
<dbReference type="PANTHER" id="PTHR36221">
    <property type="entry name" value="DUF742 DOMAIN-CONTAINING PROTEIN"/>
    <property type="match status" value="1"/>
</dbReference>
<proteinExistence type="predicted"/>
<organism evidence="2">
    <name type="scientific">Thermocrispum agreste</name>
    <dbReference type="NCBI Taxonomy" id="37925"/>
    <lineage>
        <taxon>Bacteria</taxon>
        <taxon>Bacillati</taxon>
        <taxon>Actinomycetota</taxon>
        <taxon>Actinomycetes</taxon>
        <taxon>Pseudonocardiales</taxon>
        <taxon>Pseudonocardiaceae</taxon>
        <taxon>Thermocrispum</taxon>
    </lineage>
</organism>
<accession>A0A2W4JAS5</accession>
<sequence>MDGPTRYPVAGAAGAPAQRHVSLARPYARTGGRTRPGQDLSLEALVTTSEQGRRYEGARTEEHRRICDFCTSARTLADIVAELQLPLGVVKVIVADMAAEGLVLVHQPGLAFGDRSSREFMQRLLTSLHAL</sequence>
<reference evidence="1 3" key="3">
    <citation type="journal article" date="2021" name="BMC Genomics">
        <title>Genome-resolved metagenome and metatranscriptome analyses of thermophilic composting reveal key bacterial players and their metabolic interactions.</title>
        <authorList>
            <person name="Braga L.P.P."/>
            <person name="Pereira R.V."/>
            <person name="Martins L.F."/>
            <person name="Moura L.M.S."/>
            <person name="Sanchez F.B."/>
            <person name="Patane J.S.L."/>
            <person name="da Silva A.M."/>
            <person name="Setubal J.C."/>
        </authorList>
    </citation>
    <scope>NUCLEOTIDE SEQUENCE [LARGE SCALE GENOMIC DNA]</scope>
    <source>
        <strain evidence="1">ZC4RG45</strain>
    </source>
</reference>
<reference evidence="2" key="2">
    <citation type="submission" date="2018-05" db="EMBL/GenBank/DDBJ databases">
        <authorList>
            <person name="Lanie J.A."/>
            <person name="Ng W.-L."/>
            <person name="Kazmierczak K.M."/>
            <person name="Andrzejewski T.M."/>
            <person name="Davidsen T.M."/>
            <person name="Wayne K.J."/>
            <person name="Tettelin H."/>
            <person name="Glass J.I."/>
            <person name="Rusch D."/>
            <person name="Podicherti R."/>
            <person name="Tsui H.-C.T."/>
            <person name="Winkler M.E."/>
        </authorList>
    </citation>
    <scope>NUCLEOTIDE SEQUENCE</scope>
    <source>
        <strain evidence="2">ZC4RG45</strain>
    </source>
</reference>
<dbReference type="Pfam" id="PF05331">
    <property type="entry name" value="DUF742"/>
    <property type="match status" value="1"/>
</dbReference>
<dbReference type="PANTHER" id="PTHR36221:SF1">
    <property type="entry name" value="DUF742 DOMAIN-CONTAINING PROTEIN"/>
    <property type="match status" value="1"/>
</dbReference>
<evidence type="ECO:0000313" key="3">
    <source>
        <dbReference type="Proteomes" id="UP000249324"/>
    </source>
</evidence>
<dbReference type="AlphaFoldDB" id="A0A2W4JAS5"/>
<dbReference type="EMBL" id="QGUI01000393">
    <property type="protein sequence ID" value="PZM96362.1"/>
    <property type="molecule type" value="Genomic_DNA"/>
</dbReference>
<name>A0A2W4JAS5_9PSEU</name>
<evidence type="ECO:0000313" key="1">
    <source>
        <dbReference type="EMBL" id="MFO7190832.1"/>
    </source>
</evidence>
<reference evidence="1" key="1">
    <citation type="submission" date="2018-05" db="EMBL/GenBank/DDBJ databases">
        <authorList>
            <person name="Moura L."/>
            <person name="Setubal J.C."/>
        </authorList>
    </citation>
    <scope>NUCLEOTIDE SEQUENCE</scope>
    <source>
        <strain evidence="1">ZC4RG45</strain>
    </source>
</reference>
<comment type="caution">
    <text evidence="2">The sequence shown here is derived from an EMBL/GenBank/DDBJ whole genome shotgun (WGS) entry which is preliminary data.</text>
</comment>
<dbReference type="InterPro" id="IPR007995">
    <property type="entry name" value="DUF742"/>
</dbReference>
<protein>
    <submittedName>
        <fullName evidence="2">DUF742 domain-containing protein</fullName>
    </submittedName>
</protein>
<reference evidence="1" key="4">
    <citation type="submission" date="2023-08" db="EMBL/GenBank/DDBJ databases">
        <authorList>
            <person name="Guima S.E.S."/>
            <person name="Martins L.F."/>
            <person name="Silva A.M."/>
            <person name="Setubal J.C."/>
        </authorList>
    </citation>
    <scope>NUCLEOTIDE SEQUENCE</scope>
    <source>
        <strain evidence="1">ZC4RG45</strain>
    </source>
</reference>
<dbReference type="Proteomes" id="UP000249324">
    <property type="component" value="Unassembled WGS sequence"/>
</dbReference>
<dbReference type="STRING" id="1111738.GCA_000427905_01419"/>
<evidence type="ECO:0000313" key="2">
    <source>
        <dbReference type="EMBL" id="PZM96362.1"/>
    </source>
</evidence>
<gene>
    <name evidence="1" type="ORF">DIU77_001105</name>
    <name evidence="2" type="ORF">DIU77_10890</name>
</gene>